<sequence>MPRQPILLHYAFSFLGALAVTFMGATSFAATVQVQPGDDLRAAANALNPGDELVLADGTYEMSPRFLLTLRGTAEAPIVIRAADGAAPLIHRPNAEQNIWDIDAEHLHIRGLRFSGGSAGLRFLHAEDVRVEDCEIFDTNAVALRMNDSGAHYRRNFIIGNEIYGTAGHGEGMYLGCNSNGCQFSEGLIAHNYIHHTNGPNVTQGDGIEIKEGGWGNTIRGNVIHDTGYPCILTYSTAGNGPANIIEGNVMWACGDNGIQTSQDAIIRNNIILGAAASGIALQPHQAGAPANLEVIHNTVVNTGDAIALRGATGSVVIANNAAYSSSASALRLMGDMAAVQISGNVGVGGINGPAGGLSAGDLGADFVDAHTGGGVMDVYPSATGALVGAGDTSRVTEFDFNGLLRMGVADVGAYRFDSAENPGWTIAPGFKDTATSNPGEPGNPGEADAGPEDAGSFDVSSDTTANPDATVGFEDTQSAPDANDAPQPQPQDDNWTNNHEDSDSSDCCGCAATGQPTPAHGLLLLGGLAIFARRRRPGVTR</sequence>
<dbReference type="OrthoDB" id="5496540at2"/>
<gene>
    <name evidence="3" type="ORF">DN745_11800</name>
</gene>
<evidence type="ECO:0000313" key="4">
    <source>
        <dbReference type="Proteomes" id="UP000249799"/>
    </source>
</evidence>
<dbReference type="EMBL" id="CP030032">
    <property type="protein sequence ID" value="AWV89983.1"/>
    <property type="molecule type" value="Genomic_DNA"/>
</dbReference>
<dbReference type="Proteomes" id="UP000249799">
    <property type="component" value="Chromosome"/>
</dbReference>
<feature type="compositionally biased region" description="Polar residues" evidence="1">
    <location>
        <begin position="459"/>
        <end position="468"/>
    </location>
</feature>
<reference evidence="3 4" key="1">
    <citation type="submission" date="2018-06" db="EMBL/GenBank/DDBJ databases">
        <title>Lujinxingia sediminis gen. nov. sp. nov., a new facultative anaerobic member of the class Deltaproteobacteria, and proposal of Lujinxingaceae fam. nov.</title>
        <authorList>
            <person name="Guo L.-Y."/>
            <person name="Li C.-M."/>
            <person name="Wang S."/>
            <person name="Du Z.-J."/>
        </authorList>
    </citation>
    <scope>NUCLEOTIDE SEQUENCE [LARGE SCALE GENOMIC DNA]</scope>
    <source>
        <strain evidence="3 4">FA350</strain>
    </source>
</reference>
<dbReference type="NCBIfam" id="TIGR03901">
    <property type="entry name" value="MYXO-CTERM"/>
    <property type="match status" value="1"/>
</dbReference>
<keyword evidence="4" id="KW-1185">Reference proteome</keyword>
<dbReference type="InterPro" id="IPR011050">
    <property type="entry name" value="Pectin_lyase_fold/virulence"/>
</dbReference>
<protein>
    <submittedName>
        <fullName evidence="3">Uncharacterized protein</fullName>
    </submittedName>
</protein>
<dbReference type="InterPro" id="IPR024038">
    <property type="entry name" value="MYXO-CTERM"/>
</dbReference>
<organism evidence="3 4">
    <name type="scientific">Bradymonas sediminis</name>
    <dbReference type="NCBI Taxonomy" id="1548548"/>
    <lineage>
        <taxon>Bacteria</taxon>
        <taxon>Deltaproteobacteria</taxon>
        <taxon>Bradymonadales</taxon>
        <taxon>Bradymonadaceae</taxon>
        <taxon>Bradymonas</taxon>
    </lineage>
</organism>
<feature type="region of interest" description="Disordered" evidence="1">
    <location>
        <begin position="427"/>
        <end position="507"/>
    </location>
</feature>
<dbReference type="SMART" id="SM00710">
    <property type="entry name" value="PbH1"/>
    <property type="match status" value="8"/>
</dbReference>
<evidence type="ECO:0000256" key="1">
    <source>
        <dbReference type="SAM" id="MobiDB-lite"/>
    </source>
</evidence>
<keyword evidence="2" id="KW-0732">Signal</keyword>
<feature type="signal peptide" evidence="2">
    <location>
        <begin position="1"/>
        <end position="19"/>
    </location>
</feature>
<dbReference type="SUPFAM" id="SSF51126">
    <property type="entry name" value="Pectin lyase-like"/>
    <property type="match status" value="1"/>
</dbReference>
<dbReference type="InterPro" id="IPR012334">
    <property type="entry name" value="Pectin_lyas_fold"/>
</dbReference>
<dbReference type="KEGG" id="bsed:DN745_11800"/>
<feature type="compositionally biased region" description="Low complexity" evidence="1">
    <location>
        <begin position="480"/>
        <end position="495"/>
    </location>
</feature>
<dbReference type="InterPro" id="IPR039448">
    <property type="entry name" value="Beta_helix"/>
</dbReference>
<evidence type="ECO:0000256" key="2">
    <source>
        <dbReference type="SAM" id="SignalP"/>
    </source>
</evidence>
<dbReference type="InterPro" id="IPR006626">
    <property type="entry name" value="PbH1"/>
</dbReference>
<dbReference type="AlphaFoldDB" id="A0A2Z4FLZ2"/>
<dbReference type="Gene3D" id="2.160.20.10">
    <property type="entry name" value="Single-stranded right-handed beta-helix, Pectin lyase-like"/>
    <property type="match status" value="1"/>
</dbReference>
<dbReference type="RefSeq" id="WP_111335096.1">
    <property type="nucleotide sequence ID" value="NZ_CP030032.1"/>
</dbReference>
<proteinExistence type="predicted"/>
<dbReference type="Pfam" id="PF13229">
    <property type="entry name" value="Beta_helix"/>
    <property type="match status" value="1"/>
</dbReference>
<evidence type="ECO:0000313" key="3">
    <source>
        <dbReference type="EMBL" id="AWV89983.1"/>
    </source>
</evidence>
<name>A0A2Z4FLZ2_9DELT</name>
<accession>A0A2Z4FLZ2</accession>
<feature type="chain" id="PRO_5044005713" evidence="2">
    <location>
        <begin position="20"/>
        <end position="542"/>
    </location>
</feature>